<dbReference type="Gene3D" id="3.30.720.120">
    <property type="match status" value="1"/>
</dbReference>
<dbReference type="CDD" id="cd07246">
    <property type="entry name" value="VOC_like"/>
    <property type="match status" value="1"/>
</dbReference>
<evidence type="ECO:0000313" key="2">
    <source>
        <dbReference type="EMBL" id="GGY78226.1"/>
    </source>
</evidence>
<evidence type="ECO:0000259" key="1">
    <source>
        <dbReference type="PROSITE" id="PS51819"/>
    </source>
</evidence>
<dbReference type="InterPro" id="IPR004360">
    <property type="entry name" value="Glyas_Fos-R_dOase_dom"/>
</dbReference>
<dbReference type="SUPFAM" id="SSF54593">
    <property type="entry name" value="Glyoxalase/Bleomycin resistance protein/Dihydroxybiphenyl dioxygenase"/>
    <property type="match status" value="1"/>
</dbReference>
<gene>
    <name evidence="2" type="ORF">GCM10011613_23540</name>
</gene>
<reference evidence="3" key="1">
    <citation type="journal article" date="2019" name="Int. J. Syst. Evol. Microbiol.">
        <title>The Global Catalogue of Microorganisms (GCM) 10K type strain sequencing project: providing services to taxonomists for standard genome sequencing and annotation.</title>
        <authorList>
            <consortium name="The Broad Institute Genomics Platform"/>
            <consortium name="The Broad Institute Genome Sequencing Center for Infectious Disease"/>
            <person name="Wu L."/>
            <person name="Ma J."/>
        </authorList>
    </citation>
    <scope>NUCLEOTIDE SEQUENCE [LARGE SCALE GENOMIC DNA]</scope>
    <source>
        <strain evidence="3">KCTC 32239</strain>
    </source>
</reference>
<keyword evidence="3" id="KW-1185">Reference proteome</keyword>
<dbReference type="PANTHER" id="PTHR34109:SF1">
    <property type="entry name" value="VOC DOMAIN-CONTAINING PROTEIN"/>
    <property type="match status" value="1"/>
</dbReference>
<dbReference type="InterPro" id="IPR029068">
    <property type="entry name" value="Glyas_Bleomycin-R_OHBP_Dase"/>
</dbReference>
<dbReference type="Pfam" id="PF00903">
    <property type="entry name" value="Glyoxalase"/>
    <property type="match status" value="1"/>
</dbReference>
<proteinExistence type="predicted"/>
<dbReference type="PANTHER" id="PTHR34109">
    <property type="entry name" value="BNAUNNG04460D PROTEIN-RELATED"/>
    <property type="match status" value="1"/>
</dbReference>
<dbReference type="Proteomes" id="UP000619761">
    <property type="component" value="Unassembled WGS sequence"/>
</dbReference>
<comment type="caution">
    <text evidence="2">The sequence shown here is derived from an EMBL/GenBank/DDBJ whole genome shotgun (WGS) entry which is preliminary data.</text>
</comment>
<accession>A0ABQ3B4Q0</accession>
<dbReference type="InterPro" id="IPR037523">
    <property type="entry name" value="VOC_core"/>
</dbReference>
<dbReference type="EMBL" id="BMYZ01000002">
    <property type="protein sequence ID" value="GGY78226.1"/>
    <property type="molecule type" value="Genomic_DNA"/>
</dbReference>
<organism evidence="2 3">
    <name type="scientific">Cellvibrio zantedeschiae</name>
    <dbReference type="NCBI Taxonomy" id="1237077"/>
    <lineage>
        <taxon>Bacteria</taxon>
        <taxon>Pseudomonadati</taxon>
        <taxon>Pseudomonadota</taxon>
        <taxon>Gammaproteobacteria</taxon>
        <taxon>Cellvibrionales</taxon>
        <taxon>Cellvibrionaceae</taxon>
        <taxon>Cellvibrio</taxon>
    </lineage>
</organism>
<name>A0ABQ3B4Q0_9GAMM</name>
<protein>
    <submittedName>
        <fullName evidence="2">Glyoxalase/bleomycin resistance protein</fullName>
    </submittedName>
</protein>
<dbReference type="Gene3D" id="3.30.720.110">
    <property type="match status" value="1"/>
</dbReference>
<evidence type="ECO:0000313" key="3">
    <source>
        <dbReference type="Proteomes" id="UP000619761"/>
    </source>
</evidence>
<dbReference type="RefSeq" id="WP_189418849.1">
    <property type="nucleotide sequence ID" value="NZ_BMYZ01000002.1"/>
</dbReference>
<dbReference type="PROSITE" id="PS51819">
    <property type="entry name" value="VOC"/>
    <property type="match status" value="1"/>
</dbReference>
<feature type="domain" description="VOC" evidence="1">
    <location>
        <begin position="4"/>
        <end position="127"/>
    </location>
</feature>
<sequence length="131" mass="14475">MKPKMIIPMLVCRDAKAELEFCVQAFGATELSRRTAEDGSVVHATLMIHQSLIMVHDESPHLASKAPQADGSSSVVTYLYDENVDEIMNRAVALGARVLMPAEDQFWEDRVGRIIDPAGHVWNIAARIGED</sequence>